<reference evidence="2" key="1">
    <citation type="submission" date="2020-05" db="EMBL/GenBank/DDBJ databases">
        <title>WGS assembly of Panicum virgatum.</title>
        <authorList>
            <person name="Lovell J.T."/>
            <person name="Jenkins J."/>
            <person name="Shu S."/>
            <person name="Juenger T.E."/>
            <person name="Schmutz J."/>
        </authorList>
    </citation>
    <scope>NUCLEOTIDE SEQUENCE</scope>
    <source>
        <strain evidence="2">AP13</strain>
    </source>
</reference>
<dbReference type="AlphaFoldDB" id="A0A8T0S9U8"/>
<gene>
    <name evidence="2" type="ORF">PVAP13_5NG012677</name>
</gene>
<accession>A0A8T0S9U8</accession>
<feature type="compositionally biased region" description="Basic and acidic residues" evidence="1">
    <location>
        <begin position="38"/>
        <end position="47"/>
    </location>
</feature>
<evidence type="ECO:0000313" key="3">
    <source>
        <dbReference type="Proteomes" id="UP000823388"/>
    </source>
</evidence>
<dbReference type="Proteomes" id="UP000823388">
    <property type="component" value="Chromosome 5N"/>
</dbReference>
<name>A0A8T0S9U8_PANVG</name>
<feature type="compositionally biased region" description="Low complexity" evidence="1">
    <location>
        <begin position="7"/>
        <end position="34"/>
    </location>
</feature>
<dbReference type="EMBL" id="CM029046">
    <property type="protein sequence ID" value="KAG2593878.1"/>
    <property type="molecule type" value="Genomic_DNA"/>
</dbReference>
<sequence>MVAPRPLAVLASSGAAARRRSLYGGTRTPMTTTVPPRPQDDQLDRGRAPASSRLVNGGQGDIVRRRSRSPPAGRHRQLQETELRGRPSVRSPLRVWRPRDPQRRDDEGWERRRSCSPHLAHRHSAILAPLETDPITDFYKVLDHDPSPVSRHSSPVCFDPMLHEFSFASTLVVRPLSFSPERLEVAEGSPEYRPVSSLWTPPVLHKSERIRAGREPSPRLFVPAPGQDTDVVFGPGVQLDCQAHQAGLEDISAQVTRMEIDAPGPEPTPPPPSSRTDTFIDRVFSAPPCAELPPPARTLRREAVALREPSARLKAKAQRSSSRLAARPTPIPASKRAQHRLIRELNFISKEETVGEDVLTAYIDTYKDTLPSKAIAALRSATRLDNKAAISALENLAEEEAAVALEAA</sequence>
<comment type="caution">
    <text evidence="2">The sequence shown here is derived from an EMBL/GenBank/DDBJ whole genome shotgun (WGS) entry which is preliminary data.</text>
</comment>
<organism evidence="2 3">
    <name type="scientific">Panicum virgatum</name>
    <name type="common">Blackwell switchgrass</name>
    <dbReference type="NCBI Taxonomy" id="38727"/>
    <lineage>
        <taxon>Eukaryota</taxon>
        <taxon>Viridiplantae</taxon>
        <taxon>Streptophyta</taxon>
        <taxon>Embryophyta</taxon>
        <taxon>Tracheophyta</taxon>
        <taxon>Spermatophyta</taxon>
        <taxon>Magnoliopsida</taxon>
        <taxon>Liliopsida</taxon>
        <taxon>Poales</taxon>
        <taxon>Poaceae</taxon>
        <taxon>PACMAD clade</taxon>
        <taxon>Panicoideae</taxon>
        <taxon>Panicodae</taxon>
        <taxon>Paniceae</taxon>
        <taxon>Panicinae</taxon>
        <taxon>Panicum</taxon>
        <taxon>Panicum sect. Hiantes</taxon>
    </lineage>
</organism>
<keyword evidence="3" id="KW-1185">Reference proteome</keyword>
<protein>
    <submittedName>
        <fullName evidence="2">Uncharacterized protein</fullName>
    </submittedName>
</protein>
<feature type="compositionally biased region" description="Basic residues" evidence="1">
    <location>
        <begin position="65"/>
        <end position="76"/>
    </location>
</feature>
<feature type="region of interest" description="Disordered" evidence="1">
    <location>
        <begin position="1"/>
        <end position="118"/>
    </location>
</feature>
<evidence type="ECO:0000313" key="2">
    <source>
        <dbReference type="EMBL" id="KAG2593878.1"/>
    </source>
</evidence>
<feature type="compositionally biased region" description="Basic and acidic residues" evidence="1">
    <location>
        <begin position="97"/>
        <end position="113"/>
    </location>
</feature>
<feature type="region of interest" description="Disordered" evidence="1">
    <location>
        <begin position="311"/>
        <end position="335"/>
    </location>
</feature>
<evidence type="ECO:0000256" key="1">
    <source>
        <dbReference type="SAM" id="MobiDB-lite"/>
    </source>
</evidence>
<proteinExistence type="predicted"/>